<gene>
    <name evidence="3" type="ORF">N7U66_12165</name>
</gene>
<keyword evidence="3" id="KW-0808">Transferase</keyword>
<name>A0A9E8MVC8_9FLAO</name>
<keyword evidence="3" id="KW-0418">Kinase</keyword>
<evidence type="ECO:0000313" key="3">
    <source>
        <dbReference type="EMBL" id="WAC00959.1"/>
    </source>
</evidence>
<dbReference type="Pfam" id="PF06580">
    <property type="entry name" value="His_kinase"/>
    <property type="match status" value="1"/>
</dbReference>
<dbReference type="InterPro" id="IPR015943">
    <property type="entry name" value="WD40/YVTN_repeat-like_dom_sf"/>
</dbReference>
<sequence length="542" mass="62251">MDCYFGGGLYKYFQNNFKHYTVNTGLKGNRVYAVHQAKDGLYLSSSEAGLSRMDSAGIHHIKPYKHFSDVKIKTIASDSRGNIWAGSDGRGLLFRETKLVDSLSADSTETFKVKTVKNHLFNTDTGFTNDWICKIQVVDDAVYAATYSSGIIKLNYYPEKDSLVIRKIFGEQEGIKDLYIKNMIAKDGQLWYSTKSGHIGYIQDNRVQDFGQVLKSPTAINAMEFNNNTLFIGTAGRGIWYSEREDYTRFTKLNGIKRIYSENIYQLIFDNQGFLWAGSERGVDKILINQANTILDVFHFGRNDGFLGIETCLNAVEKGANGNLWFGTIYGLTNYQQSEGKQNNSKPNLFFKDVLVNYKSVDSINLKKWTNSKKILQLNPKQRQISFQYASVDLDHPNDIQFRTQLNNTVWSPWSSESTQNFSGLAFGAHTFSVQSRNYRWEESDPIRFGFYIERPLYKKIWFQWLLVIAMITFLALLVWRYIRGVKKENTVKTKQLELANHLLTLEQKALRLQMNPHFIFNVLNGIKAMASTKPGEDECHY</sequence>
<keyword evidence="1" id="KW-0812">Transmembrane</keyword>
<dbReference type="Gene3D" id="2.130.10.10">
    <property type="entry name" value="YVTN repeat-like/Quinoprotein amine dehydrogenase"/>
    <property type="match status" value="1"/>
</dbReference>
<evidence type="ECO:0000259" key="2">
    <source>
        <dbReference type="Pfam" id="PF06580"/>
    </source>
</evidence>
<dbReference type="AlphaFoldDB" id="A0A9E8MVC8"/>
<dbReference type="Proteomes" id="UP001164705">
    <property type="component" value="Chromosome"/>
</dbReference>
<dbReference type="Gene3D" id="2.60.40.10">
    <property type="entry name" value="Immunoglobulins"/>
    <property type="match status" value="1"/>
</dbReference>
<dbReference type="InterPro" id="IPR010559">
    <property type="entry name" value="Sig_transdc_His_kin_internal"/>
</dbReference>
<dbReference type="InterPro" id="IPR013783">
    <property type="entry name" value="Ig-like_fold"/>
</dbReference>
<dbReference type="KEGG" id="lnu:N7U66_12165"/>
<dbReference type="GO" id="GO:0000155">
    <property type="term" value="F:phosphorelay sensor kinase activity"/>
    <property type="evidence" value="ECO:0007669"/>
    <property type="project" value="InterPro"/>
</dbReference>
<feature type="transmembrane region" description="Helical" evidence="1">
    <location>
        <begin position="462"/>
        <end position="483"/>
    </location>
</feature>
<keyword evidence="1" id="KW-0472">Membrane</keyword>
<dbReference type="GO" id="GO:0016020">
    <property type="term" value="C:membrane"/>
    <property type="evidence" value="ECO:0007669"/>
    <property type="project" value="InterPro"/>
</dbReference>
<keyword evidence="1" id="KW-1133">Transmembrane helix</keyword>
<evidence type="ECO:0000313" key="4">
    <source>
        <dbReference type="Proteomes" id="UP001164705"/>
    </source>
</evidence>
<feature type="domain" description="Signal transduction histidine kinase internal region" evidence="2">
    <location>
        <begin position="507"/>
        <end position="534"/>
    </location>
</feature>
<dbReference type="EMBL" id="CP113088">
    <property type="protein sequence ID" value="WAC00959.1"/>
    <property type="molecule type" value="Genomic_DNA"/>
</dbReference>
<proteinExistence type="predicted"/>
<accession>A0A9E8MVC8</accession>
<evidence type="ECO:0000256" key="1">
    <source>
        <dbReference type="SAM" id="Phobius"/>
    </source>
</evidence>
<reference evidence="3" key="1">
    <citation type="submission" date="2022-11" db="EMBL/GenBank/DDBJ databases">
        <title>Lacinutrix neustonica HL-RS19T sp. nov., isolated from the surface microlayer sample of brackish Lake Shihwa.</title>
        <authorList>
            <person name="Choi J.Y."/>
            <person name="Hwang C.Y."/>
        </authorList>
    </citation>
    <scope>NUCLEOTIDE SEQUENCE</scope>
    <source>
        <strain evidence="3">HL-RS19</strain>
    </source>
</reference>
<dbReference type="SUPFAM" id="SSF63829">
    <property type="entry name" value="Calcium-dependent phosphotriesterase"/>
    <property type="match status" value="1"/>
</dbReference>
<organism evidence="3 4">
    <name type="scientific">Lacinutrix neustonica</name>
    <dbReference type="NCBI Taxonomy" id="2980107"/>
    <lineage>
        <taxon>Bacteria</taxon>
        <taxon>Pseudomonadati</taxon>
        <taxon>Bacteroidota</taxon>
        <taxon>Flavobacteriia</taxon>
        <taxon>Flavobacteriales</taxon>
        <taxon>Flavobacteriaceae</taxon>
        <taxon>Lacinutrix</taxon>
    </lineage>
</organism>
<keyword evidence="4" id="KW-1185">Reference proteome</keyword>
<protein>
    <submittedName>
        <fullName evidence="3">Histidine kinase</fullName>
    </submittedName>
</protein>